<keyword evidence="21" id="KW-1185">Reference proteome</keyword>
<evidence type="ECO:0000313" key="21">
    <source>
        <dbReference type="Proteomes" id="UP000242084"/>
    </source>
</evidence>
<evidence type="ECO:0000256" key="5">
    <source>
        <dbReference type="ARBA" id="ARBA00004904"/>
    </source>
</evidence>
<accession>A0A239YX39</accession>
<evidence type="ECO:0000256" key="9">
    <source>
        <dbReference type="ARBA" id="ARBA00022741"/>
    </source>
</evidence>
<keyword evidence="11 18" id="KW-0862">Zinc</keyword>
<feature type="binding site" evidence="18">
    <location>
        <position position="160"/>
    </location>
    <ligand>
        <name>D-ribulose 5-phosphate</name>
        <dbReference type="ChEBI" id="CHEBI:58121"/>
    </ligand>
</feature>
<evidence type="ECO:0000256" key="6">
    <source>
        <dbReference type="ARBA" id="ARBA00005520"/>
    </source>
</evidence>
<dbReference type="InterPro" id="IPR016299">
    <property type="entry name" value="Riboflavin_synth_RibBA"/>
</dbReference>
<dbReference type="PANTHER" id="PTHR21327">
    <property type="entry name" value="GTP CYCLOHYDROLASE II-RELATED"/>
    <property type="match status" value="1"/>
</dbReference>
<dbReference type="CDD" id="cd00641">
    <property type="entry name" value="GTP_cyclohydro2"/>
    <property type="match status" value="1"/>
</dbReference>
<evidence type="ECO:0000256" key="15">
    <source>
        <dbReference type="ARBA" id="ARBA00023239"/>
    </source>
</evidence>
<evidence type="ECO:0000256" key="3">
    <source>
        <dbReference type="ARBA" id="ARBA00002284"/>
    </source>
</evidence>
<dbReference type="GO" id="GO:0005829">
    <property type="term" value="C:cytosol"/>
    <property type="evidence" value="ECO:0007669"/>
    <property type="project" value="TreeGrafter"/>
</dbReference>
<evidence type="ECO:0000256" key="14">
    <source>
        <dbReference type="ARBA" id="ARBA00023211"/>
    </source>
</evidence>
<dbReference type="SUPFAM" id="SSF142695">
    <property type="entry name" value="RibA-like"/>
    <property type="match status" value="1"/>
</dbReference>
<feature type="binding site" evidence="18">
    <location>
        <position position="350"/>
    </location>
    <ligand>
        <name>GTP</name>
        <dbReference type="ChEBI" id="CHEBI:37565"/>
    </ligand>
</feature>
<evidence type="ECO:0000256" key="2">
    <source>
        <dbReference type="ARBA" id="ARBA00001936"/>
    </source>
</evidence>
<dbReference type="Pfam" id="PF00926">
    <property type="entry name" value="DHBP_synthase"/>
    <property type="match status" value="1"/>
</dbReference>
<dbReference type="FunFam" id="3.40.50.10990:FF:000002">
    <property type="entry name" value="GTP cyclohydrolase-2"/>
    <property type="match status" value="1"/>
</dbReference>
<evidence type="ECO:0000256" key="8">
    <source>
        <dbReference type="ARBA" id="ARBA00022723"/>
    </source>
</evidence>
<dbReference type="EC" id="4.1.99.12" evidence="18"/>
<feature type="binding site" evidence="18">
    <location>
        <position position="139"/>
    </location>
    <ligand>
        <name>Mg(2+)</name>
        <dbReference type="ChEBI" id="CHEBI:18420"/>
        <label>2</label>
    </ligand>
</feature>
<dbReference type="InterPro" id="IPR036144">
    <property type="entry name" value="RibA-like_sf"/>
</dbReference>
<feature type="binding site" evidence="18">
    <location>
        <position position="264"/>
    </location>
    <ligand>
        <name>Zn(2+)</name>
        <dbReference type="ChEBI" id="CHEBI:29105"/>
        <note>catalytic</note>
    </ligand>
</feature>
<feature type="binding site" evidence="18">
    <location>
        <position position="267"/>
    </location>
    <ligand>
        <name>GTP</name>
        <dbReference type="ChEBI" id="CHEBI:37565"/>
    </ligand>
</feature>
<dbReference type="InterPro" id="IPR017945">
    <property type="entry name" value="DHBP_synth_RibB-like_a/b_dom"/>
</dbReference>
<comment type="similarity">
    <text evidence="18">In the C-terminal section; belongs to the GTP cyclohydrolase II family.</text>
</comment>
<evidence type="ECO:0000256" key="10">
    <source>
        <dbReference type="ARBA" id="ARBA00022801"/>
    </source>
</evidence>
<dbReference type="EC" id="3.5.4.25" evidence="18"/>
<comment type="pathway">
    <text evidence="4 18">Cofactor biosynthesis; riboflavin biosynthesis; 5-amino-6-(D-ribitylamino)uracil from GTP: step 1/4.</text>
</comment>
<dbReference type="Pfam" id="PF00925">
    <property type="entry name" value="GTP_cyclohydro2"/>
    <property type="match status" value="1"/>
</dbReference>
<dbReference type="Gene3D" id="3.90.870.10">
    <property type="entry name" value="DHBP synthase"/>
    <property type="match status" value="1"/>
</dbReference>
<dbReference type="GO" id="GO:0030145">
    <property type="term" value="F:manganese ion binding"/>
    <property type="evidence" value="ECO:0007669"/>
    <property type="project" value="UniProtKB-UniRule"/>
</dbReference>
<dbReference type="InterPro" id="IPR000422">
    <property type="entry name" value="DHBP_synthase_RibB"/>
</dbReference>
<dbReference type="FunFam" id="3.90.870.10:FF:000001">
    <property type="entry name" value="Riboflavin biosynthesis protein RibBA"/>
    <property type="match status" value="1"/>
</dbReference>
<dbReference type="HAMAP" id="MF_00179">
    <property type="entry name" value="RibA"/>
    <property type="match status" value="1"/>
</dbReference>
<organism evidence="20 21">
    <name type="scientific">Mammaliicoccus stepanovicii</name>
    <dbReference type="NCBI Taxonomy" id="643214"/>
    <lineage>
        <taxon>Bacteria</taxon>
        <taxon>Bacillati</taxon>
        <taxon>Bacillota</taxon>
        <taxon>Bacilli</taxon>
        <taxon>Bacillales</taxon>
        <taxon>Staphylococcaceae</taxon>
        <taxon>Mammaliicoccus</taxon>
    </lineage>
</organism>
<dbReference type="NCBIfam" id="TIGR00505">
    <property type="entry name" value="ribA"/>
    <property type="match status" value="1"/>
</dbReference>
<comment type="cofactor">
    <cofactor evidence="18">
        <name>Mg(2+)</name>
        <dbReference type="ChEBI" id="CHEBI:18420"/>
    </cofactor>
    <cofactor evidence="18">
        <name>Mn(2+)</name>
        <dbReference type="ChEBI" id="CHEBI:29035"/>
    </cofactor>
    <text evidence="18">Binds 2 divalent metal cations per subunit. Magnesium or manganese.</text>
</comment>
<keyword evidence="9 18" id="KW-0547">Nucleotide-binding</keyword>
<dbReference type="InterPro" id="IPR032677">
    <property type="entry name" value="GTP_cyclohydro_II"/>
</dbReference>
<feature type="binding site" evidence="18">
    <location>
        <position position="262"/>
    </location>
    <ligand>
        <name>Zn(2+)</name>
        <dbReference type="ChEBI" id="CHEBI:29105"/>
        <note>catalytic</note>
    </ligand>
</feature>
<dbReference type="Proteomes" id="UP000242084">
    <property type="component" value="Chromosome 1"/>
</dbReference>
<feature type="site" description="Essential for DHBP synthase activity" evidence="18">
    <location>
        <position position="122"/>
    </location>
</feature>
<evidence type="ECO:0000256" key="16">
    <source>
        <dbReference type="ARBA" id="ARBA00023268"/>
    </source>
</evidence>
<feature type="binding site" evidence="18">
    <location>
        <begin position="136"/>
        <end position="140"/>
    </location>
    <ligand>
        <name>D-ribulose 5-phosphate</name>
        <dbReference type="ChEBI" id="CHEBI:58121"/>
    </ligand>
</feature>
<keyword evidence="10 18" id="KW-0378">Hydrolase</keyword>
<feature type="domain" description="GTP cyclohydrolase II" evidence="19">
    <location>
        <begin position="207"/>
        <end position="366"/>
    </location>
</feature>
<dbReference type="NCBIfam" id="TIGR00506">
    <property type="entry name" value="ribB"/>
    <property type="match status" value="1"/>
</dbReference>
<evidence type="ECO:0000256" key="13">
    <source>
        <dbReference type="ARBA" id="ARBA00023134"/>
    </source>
</evidence>
<dbReference type="NCBIfam" id="NF001591">
    <property type="entry name" value="PRK00393.1"/>
    <property type="match status" value="1"/>
</dbReference>
<feature type="active site" description="Proton acceptor; for GTP cyclohydrolase activity" evidence="18">
    <location>
        <position position="322"/>
    </location>
</feature>
<dbReference type="InterPro" id="IPR000926">
    <property type="entry name" value="RibA"/>
</dbReference>
<evidence type="ECO:0000256" key="12">
    <source>
        <dbReference type="ARBA" id="ARBA00022842"/>
    </source>
</evidence>
<comment type="cofactor">
    <cofactor evidence="2">
        <name>Mn(2+)</name>
        <dbReference type="ChEBI" id="CHEBI:29035"/>
    </cofactor>
</comment>
<dbReference type="Gene3D" id="3.40.50.10990">
    <property type="entry name" value="GTP cyclohydrolase II"/>
    <property type="match status" value="1"/>
</dbReference>
<protein>
    <recommendedName>
        <fullName evidence="18">Riboflavin biosynthesis protein RibBA</fullName>
    </recommendedName>
    <domain>
        <recommendedName>
            <fullName evidence="18">3,4-dihydroxy-2-butanone 4-phosphate synthase</fullName>
            <shortName evidence="18">DHBP synthase</shortName>
            <ecNumber evidence="18">4.1.99.12</ecNumber>
        </recommendedName>
    </domain>
    <domain>
        <recommendedName>
            <fullName evidence="18">GTP cyclohydrolase-2</fullName>
            <ecNumber evidence="18">3.5.4.25</ecNumber>
        </recommendedName>
        <alternativeName>
            <fullName evidence="18">GTP cyclohydrolase II</fullName>
        </alternativeName>
    </domain>
</protein>
<evidence type="ECO:0000256" key="4">
    <source>
        <dbReference type="ARBA" id="ARBA00004853"/>
    </source>
</evidence>
<comment type="cofactor">
    <cofactor evidence="18">
        <name>Zn(2+)</name>
        <dbReference type="ChEBI" id="CHEBI:29105"/>
    </cofactor>
    <text evidence="18">Binds 1 zinc ion per subunit.</text>
</comment>
<feature type="region of interest" description="GTP cyclohydrolase II" evidence="18">
    <location>
        <begin position="198"/>
        <end position="390"/>
    </location>
</feature>
<gene>
    <name evidence="18 20" type="primary">ribBA</name>
    <name evidence="20" type="ORF">SAMEA4384403_00968</name>
</gene>
<name>A0A239YX39_9STAP</name>
<evidence type="ECO:0000256" key="7">
    <source>
        <dbReference type="ARBA" id="ARBA00022619"/>
    </source>
</evidence>
<keyword evidence="12 18" id="KW-0460">Magnesium</keyword>
<feature type="binding site" evidence="18">
    <location>
        <begin position="288"/>
        <end position="290"/>
    </location>
    <ligand>
        <name>GTP</name>
        <dbReference type="ChEBI" id="CHEBI:37565"/>
    </ligand>
</feature>
<dbReference type="PIRSF" id="PIRSF001259">
    <property type="entry name" value="RibA"/>
    <property type="match status" value="1"/>
</dbReference>
<evidence type="ECO:0000259" key="19">
    <source>
        <dbReference type="Pfam" id="PF00925"/>
    </source>
</evidence>
<dbReference type="UniPathway" id="UPA00275">
    <property type="reaction ID" value="UER00399"/>
</dbReference>
<dbReference type="GO" id="GO:0008686">
    <property type="term" value="F:3,4-dihydroxy-2-butanone-4-phosphate synthase activity"/>
    <property type="evidence" value="ECO:0007669"/>
    <property type="project" value="UniProtKB-UniRule"/>
</dbReference>
<keyword evidence="13 18" id="KW-0342">GTP-binding</keyword>
<dbReference type="GO" id="GO:0000287">
    <property type="term" value="F:magnesium ion binding"/>
    <property type="evidence" value="ECO:0007669"/>
    <property type="project" value="UniProtKB-UniRule"/>
</dbReference>
<dbReference type="EMBL" id="LT906462">
    <property type="protein sequence ID" value="SNV63721.1"/>
    <property type="molecule type" value="Genomic_DNA"/>
</dbReference>
<feature type="binding site" evidence="18">
    <location>
        <position position="31"/>
    </location>
    <ligand>
        <name>D-ribulose 5-phosphate</name>
        <dbReference type="ChEBI" id="CHEBI:58121"/>
    </ligand>
</feature>
<comment type="function">
    <text evidence="3 18">Catalyzes the conversion of D-ribulose 5-phosphate to formate and 3,4-dihydroxy-2-butanone 4-phosphate.</text>
</comment>
<dbReference type="OrthoDB" id="9793111at2"/>
<dbReference type="AlphaFoldDB" id="A0A239YX39"/>
<evidence type="ECO:0000256" key="17">
    <source>
        <dbReference type="ARBA" id="ARBA00049295"/>
    </source>
</evidence>
<dbReference type="GO" id="GO:0005525">
    <property type="term" value="F:GTP binding"/>
    <property type="evidence" value="ECO:0007669"/>
    <property type="project" value="UniProtKB-KW"/>
</dbReference>
<feature type="binding site" evidence="18">
    <location>
        <position position="27"/>
    </location>
    <ligand>
        <name>Mg(2+)</name>
        <dbReference type="ChEBI" id="CHEBI:18420"/>
        <label>1</label>
    </ligand>
</feature>
<dbReference type="GO" id="GO:0008270">
    <property type="term" value="F:zinc ion binding"/>
    <property type="evidence" value="ECO:0007669"/>
    <property type="project" value="UniProtKB-UniRule"/>
</dbReference>
<evidence type="ECO:0000256" key="1">
    <source>
        <dbReference type="ARBA" id="ARBA00000141"/>
    </source>
</evidence>
<feature type="binding site" evidence="18">
    <location>
        <begin position="26"/>
        <end position="27"/>
    </location>
    <ligand>
        <name>D-ribulose 5-phosphate</name>
        <dbReference type="ChEBI" id="CHEBI:58121"/>
    </ligand>
</feature>
<feature type="binding site" evidence="18">
    <location>
        <position position="27"/>
    </location>
    <ligand>
        <name>Mg(2+)</name>
        <dbReference type="ChEBI" id="CHEBI:18420"/>
        <label>2</label>
    </ligand>
</feature>
<feature type="binding site" evidence="18">
    <location>
        <position position="251"/>
    </location>
    <ligand>
        <name>Zn(2+)</name>
        <dbReference type="ChEBI" id="CHEBI:29105"/>
        <note>catalytic</note>
    </ligand>
</feature>
<dbReference type="KEGG" id="sste:SAMEA4384403_0968"/>
<dbReference type="RefSeq" id="WP_095087336.1">
    <property type="nucleotide sequence ID" value="NZ_BMDM01000002.1"/>
</dbReference>
<comment type="catalytic activity">
    <reaction evidence="1 18">
        <text>D-ribulose 5-phosphate = (2S)-2-hydroxy-3-oxobutyl phosphate + formate + H(+)</text>
        <dbReference type="Rhea" id="RHEA:18457"/>
        <dbReference type="ChEBI" id="CHEBI:15378"/>
        <dbReference type="ChEBI" id="CHEBI:15740"/>
        <dbReference type="ChEBI" id="CHEBI:58121"/>
        <dbReference type="ChEBI" id="CHEBI:58830"/>
        <dbReference type="EC" id="4.1.99.12"/>
    </reaction>
</comment>
<evidence type="ECO:0000256" key="18">
    <source>
        <dbReference type="HAMAP-Rule" id="MF_01283"/>
    </source>
</evidence>
<keyword evidence="15 18" id="KW-0456">Lyase</keyword>
<evidence type="ECO:0000313" key="20">
    <source>
        <dbReference type="EMBL" id="SNV63721.1"/>
    </source>
</evidence>
<dbReference type="GO" id="GO:0003935">
    <property type="term" value="F:GTP cyclohydrolase II activity"/>
    <property type="evidence" value="ECO:0007669"/>
    <property type="project" value="UniProtKB-UniRule"/>
</dbReference>
<feature type="binding site" evidence="18">
    <location>
        <position position="310"/>
    </location>
    <ligand>
        <name>GTP</name>
        <dbReference type="ChEBI" id="CHEBI:37565"/>
    </ligand>
</feature>
<reference evidence="20 21" key="1">
    <citation type="submission" date="2017-06" db="EMBL/GenBank/DDBJ databases">
        <authorList>
            <consortium name="Pathogen Informatics"/>
        </authorList>
    </citation>
    <scope>NUCLEOTIDE SEQUENCE [LARGE SCALE GENOMIC DNA]</scope>
    <source>
        <strain evidence="20 21">NCTC13839</strain>
    </source>
</reference>
<feature type="site" description="Essential for DHBP synthase activity" evidence="18">
    <location>
        <position position="160"/>
    </location>
</feature>
<proteinExistence type="inferred from homology"/>
<keyword evidence="14 18" id="KW-0464">Manganese</keyword>
<keyword evidence="7 18" id="KW-0686">Riboflavin biosynthesis</keyword>
<comment type="similarity">
    <text evidence="6 18">In the N-terminal section; belongs to the DHBP synthase family.</text>
</comment>
<sequence length="390" mass="43781">MFDTIEEAILELKQGKPIIVVDDENRENEGDLVAVSEYLEADTINFMAKFARGLICSPISAEIAEQLDLGLMTETNDKYKTAFTVSVDHKSSTTGISAFERTNTIKGLINEESSAAFVKPGHIFPLIAKDNGVLTRTGHTEACVDLARLTGAKPAGAICEIMNDDGTMSNRDELYQFKLEHQLKMITIDELVKYRKKHDNIIQLESKVNLPTTFGEFEMYGFTSKLDDKEYLAITSGELTNHTNVRIHSECLTGDVFHSSRCDCGEQLDYSLKFIKEHGGIILYLPQEGRGIGLLNKLKAYELIEQGHDTISANKALGFDADLRDYTEASHILKYFNIHDINLISNNPDKFQQLKDLGINITNRIPIVIHPNDNNSEYMLTKKEQMGHLL</sequence>
<dbReference type="GO" id="GO:0009231">
    <property type="term" value="P:riboflavin biosynthetic process"/>
    <property type="evidence" value="ECO:0007669"/>
    <property type="project" value="UniProtKB-UniRule"/>
</dbReference>
<comment type="catalytic activity">
    <reaction evidence="17 18">
        <text>GTP + 4 H2O = 2,5-diamino-6-hydroxy-4-(5-phosphoribosylamino)-pyrimidine + formate + 2 phosphate + 3 H(+)</text>
        <dbReference type="Rhea" id="RHEA:23704"/>
        <dbReference type="ChEBI" id="CHEBI:15377"/>
        <dbReference type="ChEBI" id="CHEBI:15378"/>
        <dbReference type="ChEBI" id="CHEBI:15740"/>
        <dbReference type="ChEBI" id="CHEBI:37565"/>
        <dbReference type="ChEBI" id="CHEBI:43474"/>
        <dbReference type="ChEBI" id="CHEBI:58614"/>
        <dbReference type="EC" id="3.5.4.25"/>
    </reaction>
</comment>
<dbReference type="HAMAP" id="MF_01283">
    <property type="entry name" value="RibBA"/>
    <property type="match status" value="1"/>
</dbReference>
<evidence type="ECO:0000256" key="11">
    <source>
        <dbReference type="ARBA" id="ARBA00022833"/>
    </source>
</evidence>
<feature type="active site" description="Nucleophile; for GTP cyclohydrolase activity" evidence="18">
    <location>
        <position position="324"/>
    </location>
</feature>
<keyword evidence="8 18" id="KW-0479">Metal-binding</keyword>
<keyword evidence="16 18" id="KW-0511">Multifunctional enzyme</keyword>
<feature type="region of interest" description="DHBP synthase" evidence="18">
    <location>
        <begin position="1"/>
        <end position="197"/>
    </location>
</feature>
<feature type="binding site" evidence="18">
    <location>
        <begin position="246"/>
        <end position="250"/>
    </location>
    <ligand>
        <name>GTP</name>
        <dbReference type="ChEBI" id="CHEBI:37565"/>
    </ligand>
</feature>
<comment type="function">
    <text evidence="18">Catalyzes the conversion of GTP to 2,5-diamino-6-ribosylamino-4(3H)-pyrimidinone 5'-phosphate (DARP), formate and pyrophosphate.</text>
</comment>
<dbReference type="PANTHER" id="PTHR21327:SF18">
    <property type="entry name" value="3,4-DIHYDROXY-2-BUTANONE 4-PHOSPHATE SYNTHASE"/>
    <property type="match status" value="1"/>
</dbReference>
<dbReference type="SUPFAM" id="SSF55821">
    <property type="entry name" value="YrdC/RibB"/>
    <property type="match status" value="1"/>
</dbReference>
<comment type="pathway">
    <text evidence="5 18">Cofactor biosynthesis; riboflavin biosynthesis; 2-hydroxy-3-oxobutyl phosphate from D-ribulose 5-phosphate: step 1/1.</text>
</comment>
<feature type="binding site" evidence="18">
    <location>
        <position position="345"/>
    </location>
    <ligand>
        <name>GTP</name>
        <dbReference type="ChEBI" id="CHEBI:37565"/>
    </ligand>
</feature>